<organism evidence="1 2">
    <name type="scientific">Roseobacter fucihabitans</name>
    <dbReference type="NCBI Taxonomy" id="1537242"/>
    <lineage>
        <taxon>Bacteria</taxon>
        <taxon>Pseudomonadati</taxon>
        <taxon>Pseudomonadota</taxon>
        <taxon>Alphaproteobacteria</taxon>
        <taxon>Rhodobacterales</taxon>
        <taxon>Roseobacteraceae</taxon>
        <taxon>Roseobacter</taxon>
    </lineage>
</organism>
<dbReference type="Proteomes" id="UP001318682">
    <property type="component" value="Chromosome"/>
</dbReference>
<dbReference type="Gene3D" id="3.40.50.1820">
    <property type="entry name" value="alpha/beta hydrolase"/>
    <property type="match status" value="1"/>
</dbReference>
<evidence type="ECO:0000313" key="1">
    <source>
        <dbReference type="EMBL" id="WVX47778.1"/>
    </source>
</evidence>
<reference evidence="2" key="2">
    <citation type="submission" date="2024-01" db="EMBL/GenBank/DDBJ databases">
        <title>Roseobacter fucihabitans sp. nov., isolated from the brown alga Fucus spiralis.</title>
        <authorList>
            <person name="Hahnke S."/>
            <person name="Berger M."/>
            <person name="Schlingloff A."/>
            <person name="Athale I."/>
            <person name="Neumann-Schaal M."/>
            <person name="Adenaya A."/>
            <person name="Poehlein A."/>
            <person name="Daniel R."/>
            <person name="Pertersen J."/>
            <person name="Brinkhoff T."/>
        </authorList>
    </citation>
    <scope>NUCLEOTIDE SEQUENCE [LARGE SCALE GENOMIC DNA]</scope>
    <source>
        <strain evidence="2">B14</strain>
    </source>
</reference>
<sequence length="328" mass="35299">MPVLRINATEDGLQHHASTIPLARVLAAQATQTGPIVIMLHGYKYTPEDAAHCPHRKLFNAAANGWPRALGFLSDQVDEGLCIAFAWSARGPLWRAHRRAAKLGAVLAGLIASLRALAPHRPLHLIAHSLGAEIALSALVHLPGASIDRMLLLTGASFIGKAQDMLATPAGMTTEVFNITSRENDLFDLAFEHLVAARDLNDRAIGQGVQAPNALNLQLDCDTTLNALALLGLPVARAQRRVSHWSVYQRPGVMALYAAILRGDGALTQSRLAHLLPEACAPRWSRFKPVRFARGGPTGPALVPLALRMKNRIMAATSAQGKNNEHAY</sequence>
<keyword evidence="2" id="KW-1185">Reference proteome</keyword>
<dbReference type="InterPro" id="IPR029058">
    <property type="entry name" value="AB_hydrolase_fold"/>
</dbReference>
<name>A0ABZ2BP76_9RHOB</name>
<reference evidence="1 2" key="1">
    <citation type="submission" date="2015-07" db="EMBL/GenBank/DDBJ databases">
        <authorList>
            <person name="Voget S."/>
            <person name="Dogs M."/>
            <person name="Brinkhoff T.H."/>
            <person name="Daniel R."/>
        </authorList>
    </citation>
    <scope>NUCLEOTIDE SEQUENCE [LARGE SCALE GENOMIC DNA]</scope>
    <source>
        <strain evidence="1 2">B14</strain>
    </source>
</reference>
<dbReference type="SUPFAM" id="SSF53474">
    <property type="entry name" value="alpha/beta-Hydrolases"/>
    <property type="match status" value="1"/>
</dbReference>
<dbReference type="InterPro" id="IPR010297">
    <property type="entry name" value="DUF900_hydrolase"/>
</dbReference>
<dbReference type="Pfam" id="PF05990">
    <property type="entry name" value="DUF900"/>
    <property type="match status" value="1"/>
</dbReference>
<proteinExistence type="predicted"/>
<dbReference type="EMBL" id="CP143423">
    <property type="protein sequence ID" value="WVX47778.1"/>
    <property type="molecule type" value="Genomic_DNA"/>
</dbReference>
<dbReference type="RefSeq" id="WP_187431152.1">
    <property type="nucleotide sequence ID" value="NZ_CP143423.1"/>
</dbReference>
<evidence type="ECO:0000313" key="2">
    <source>
        <dbReference type="Proteomes" id="UP001318682"/>
    </source>
</evidence>
<accession>A0ABZ2BP76</accession>
<protein>
    <recommendedName>
        <fullName evidence="3">AB hydrolase-1 domain-containing protein</fullName>
    </recommendedName>
</protein>
<evidence type="ECO:0008006" key="3">
    <source>
        <dbReference type="Google" id="ProtNLM"/>
    </source>
</evidence>
<gene>
    <name evidence="1" type="ORF">ROLI_008490</name>
</gene>